<dbReference type="PATRIC" id="fig|324602.8.peg.1793"/>
<dbReference type="InterPro" id="IPR014044">
    <property type="entry name" value="CAP_dom"/>
</dbReference>
<dbReference type="PANTHER" id="PTHR31157">
    <property type="entry name" value="SCP DOMAIN-CONTAINING PROTEIN"/>
    <property type="match status" value="1"/>
</dbReference>
<feature type="domain" description="SCP" evidence="1">
    <location>
        <begin position="43"/>
        <end position="160"/>
    </location>
</feature>
<dbReference type="eggNOG" id="COG2340">
    <property type="taxonomic scope" value="Bacteria"/>
</dbReference>
<dbReference type="InterPro" id="IPR035940">
    <property type="entry name" value="CAP_sf"/>
</dbReference>
<reference evidence="3" key="1">
    <citation type="journal article" date="2011" name="BMC Genomics">
        <title>Complete genome sequence of the filamentous anoxygenic phototrophic bacterium Chloroflexus aurantiacus.</title>
        <authorList>
            <person name="Tang K.H."/>
            <person name="Barry K."/>
            <person name="Chertkov O."/>
            <person name="Dalin E."/>
            <person name="Han C.S."/>
            <person name="Hauser L.J."/>
            <person name="Honchak B.M."/>
            <person name="Karbach L.E."/>
            <person name="Land M.L."/>
            <person name="Lapidus A."/>
            <person name="Larimer F.W."/>
            <person name="Mikhailova N."/>
            <person name="Pitluck S."/>
            <person name="Pierson B.K."/>
            <person name="Blankenship R.E."/>
        </authorList>
    </citation>
    <scope>NUCLEOTIDE SEQUENCE [LARGE SCALE GENOMIC DNA]</scope>
    <source>
        <strain evidence="3">ATCC 29366 / DSM 635 / J-10-fl</strain>
    </source>
</reference>
<evidence type="ECO:0000313" key="2">
    <source>
        <dbReference type="EMBL" id="ABY34782.1"/>
    </source>
</evidence>
<protein>
    <submittedName>
        <fullName evidence="2">SCP-like extracellular</fullName>
    </submittedName>
</protein>
<dbReference type="AlphaFoldDB" id="A9WB01"/>
<dbReference type="KEGG" id="cau:Caur_1563"/>
<evidence type="ECO:0000313" key="3">
    <source>
        <dbReference type="Proteomes" id="UP000002008"/>
    </source>
</evidence>
<evidence type="ECO:0000259" key="1">
    <source>
        <dbReference type="Pfam" id="PF00188"/>
    </source>
</evidence>
<accession>A9WB01</accession>
<dbReference type="EMBL" id="CP000909">
    <property type="protein sequence ID" value="ABY34782.1"/>
    <property type="molecule type" value="Genomic_DNA"/>
</dbReference>
<dbReference type="Gene3D" id="3.40.33.10">
    <property type="entry name" value="CAP"/>
    <property type="match status" value="1"/>
</dbReference>
<organism evidence="2 3">
    <name type="scientific">Chloroflexus aurantiacus (strain ATCC 29366 / DSM 635 / J-10-fl)</name>
    <dbReference type="NCBI Taxonomy" id="324602"/>
    <lineage>
        <taxon>Bacteria</taxon>
        <taxon>Bacillati</taxon>
        <taxon>Chloroflexota</taxon>
        <taxon>Chloroflexia</taxon>
        <taxon>Chloroflexales</taxon>
        <taxon>Chloroflexineae</taxon>
        <taxon>Chloroflexaceae</taxon>
        <taxon>Chloroflexus</taxon>
    </lineage>
</organism>
<dbReference type="STRING" id="324602.Caur_1563"/>
<dbReference type="HOGENOM" id="CLU_074812_0_0_0"/>
<dbReference type="SUPFAM" id="SSF55797">
    <property type="entry name" value="PR-1-like"/>
    <property type="match status" value="1"/>
</dbReference>
<dbReference type="RefSeq" id="WP_012257436.1">
    <property type="nucleotide sequence ID" value="NC_010175.1"/>
</dbReference>
<dbReference type="Pfam" id="PF00188">
    <property type="entry name" value="CAP"/>
    <property type="match status" value="1"/>
</dbReference>
<proteinExistence type="predicted"/>
<dbReference type="InParanoid" id="A9WB01"/>
<dbReference type="CDD" id="cd05379">
    <property type="entry name" value="CAP_bacterial"/>
    <property type="match status" value="1"/>
</dbReference>
<keyword evidence="3" id="KW-1185">Reference proteome</keyword>
<dbReference type="EnsemblBacteria" id="ABY34782">
    <property type="protein sequence ID" value="ABY34782"/>
    <property type="gene ID" value="Caur_1563"/>
</dbReference>
<name>A9WB01_CHLAA</name>
<dbReference type="Proteomes" id="UP000002008">
    <property type="component" value="Chromosome"/>
</dbReference>
<dbReference type="PANTHER" id="PTHR31157:SF1">
    <property type="entry name" value="SCP DOMAIN-CONTAINING PROTEIN"/>
    <property type="match status" value="1"/>
</dbReference>
<sequence>MLIRSWRLLCGTICLGLLIIATLPRLPAPPLLAQSDPMQQVIELTNQIRMANGLSPLKRNDNLQQAAVFIVEDNASRNLLSHTDVQGRSMGQRFIAFGYNYSIAAENLAAGYGSPDAVINGWMNSDGHRANILRNGLCEMGAGYTYRSGTTYGHFWSQTFGCRWNTYPVVINGEAATTTSSTVQLYIYGAGWAEQMRLSNDGVTWTAWQPYSTTYTWTLASGSGERTVFVQIRQGATTYQASDTIVVQQASSSPTGIQVHIPLVVR</sequence>
<gene>
    <name evidence="2" type="ordered locus">Caur_1563</name>
</gene>